<dbReference type="Proteomes" id="UP000186817">
    <property type="component" value="Unassembled WGS sequence"/>
</dbReference>
<evidence type="ECO:0000313" key="3">
    <source>
        <dbReference type="Proteomes" id="UP000186817"/>
    </source>
</evidence>
<dbReference type="EMBL" id="LSRX01000005">
    <property type="protein sequence ID" value="OLQ15245.1"/>
    <property type="molecule type" value="Genomic_DNA"/>
</dbReference>
<proteinExistence type="predicted"/>
<reference evidence="2 3" key="1">
    <citation type="submission" date="2016-02" db="EMBL/GenBank/DDBJ databases">
        <title>Genome analysis of coral dinoflagellate symbionts highlights evolutionary adaptations to a symbiotic lifestyle.</title>
        <authorList>
            <person name="Aranda M."/>
            <person name="Li Y."/>
            <person name="Liew Y.J."/>
            <person name="Baumgarten S."/>
            <person name="Simakov O."/>
            <person name="Wilson M."/>
            <person name="Piel J."/>
            <person name="Ashoor H."/>
            <person name="Bougouffa S."/>
            <person name="Bajic V.B."/>
            <person name="Ryu T."/>
            <person name="Ravasi T."/>
            <person name="Bayer T."/>
            <person name="Micklem G."/>
            <person name="Kim H."/>
            <person name="Bhak J."/>
            <person name="Lajeunesse T.C."/>
            <person name="Voolstra C.R."/>
        </authorList>
    </citation>
    <scope>NUCLEOTIDE SEQUENCE [LARGE SCALE GENOMIC DNA]</scope>
    <source>
        <strain evidence="2 3">CCMP2467</strain>
    </source>
</reference>
<accession>A0A1Q9F6C4</accession>
<dbReference type="AlphaFoldDB" id="A0A1Q9F6C4"/>
<name>A0A1Q9F6C4_SYMMI</name>
<organism evidence="2 3">
    <name type="scientific">Symbiodinium microadriaticum</name>
    <name type="common">Dinoflagellate</name>
    <name type="synonym">Zooxanthella microadriatica</name>
    <dbReference type="NCBI Taxonomy" id="2951"/>
    <lineage>
        <taxon>Eukaryota</taxon>
        <taxon>Sar</taxon>
        <taxon>Alveolata</taxon>
        <taxon>Dinophyceae</taxon>
        <taxon>Suessiales</taxon>
        <taxon>Symbiodiniaceae</taxon>
        <taxon>Symbiodinium</taxon>
    </lineage>
</organism>
<comment type="caution">
    <text evidence="2">The sequence shown here is derived from an EMBL/GenBank/DDBJ whole genome shotgun (WGS) entry which is preliminary data.</text>
</comment>
<evidence type="ECO:0000313" key="2">
    <source>
        <dbReference type="EMBL" id="OLQ15245.1"/>
    </source>
</evidence>
<feature type="region of interest" description="Disordered" evidence="1">
    <location>
        <begin position="1"/>
        <end position="21"/>
    </location>
</feature>
<sequence>MRWLDEAEPAQGPASSARPPCITSACEVQRPEPKIRACVSPSVGSREKQKYSDEGIETLSRLARANGSRVSFKDVLYCSEASDFADGGTNLGVVDAAAFMQSSSDVMTSWNDSEKA</sequence>
<keyword evidence="3" id="KW-1185">Reference proteome</keyword>
<gene>
    <name evidence="2" type="ORF">AK812_SmicGene544</name>
</gene>
<protein>
    <submittedName>
        <fullName evidence="2">Uncharacterized protein</fullName>
    </submittedName>
</protein>
<evidence type="ECO:0000256" key="1">
    <source>
        <dbReference type="SAM" id="MobiDB-lite"/>
    </source>
</evidence>